<dbReference type="GO" id="GO:0044877">
    <property type="term" value="F:protein-containing complex binding"/>
    <property type="evidence" value="ECO:0007669"/>
    <property type="project" value="TreeGrafter"/>
</dbReference>
<dbReference type="PANTHER" id="PTHR12126:SF11">
    <property type="entry name" value="NADH DEHYDROGENASE [UBIQUINONE] 1 ALPHA SUBCOMPLEX SUBUNIT 9, MITOCHONDRIAL"/>
    <property type="match status" value="1"/>
</dbReference>
<dbReference type="SUPFAM" id="SSF51735">
    <property type="entry name" value="NAD(P)-binding Rossmann-fold domains"/>
    <property type="match status" value="1"/>
</dbReference>
<protein>
    <submittedName>
        <fullName evidence="3">DUF2867 domain-containing protein</fullName>
    </submittedName>
</protein>
<name>A0A3M2JR13_9CELL</name>
<dbReference type="CDD" id="cd05245">
    <property type="entry name" value="SDR_a2"/>
    <property type="match status" value="1"/>
</dbReference>
<dbReference type="Pfam" id="PF11066">
    <property type="entry name" value="DUF2867"/>
    <property type="match status" value="1"/>
</dbReference>
<dbReference type="Proteomes" id="UP000269289">
    <property type="component" value="Unassembled WGS sequence"/>
</dbReference>
<evidence type="ECO:0000256" key="1">
    <source>
        <dbReference type="SAM" id="MobiDB-lite"/>
    </source>
</evidence>
<evidence type="ECO:0000313" key="4">
    <source>
        <dbReference type="Proteomes" id="UP000269289"/>
    </source>
</evidence>
<dbReference type="PANTHER" id="PTHR12126">
    <property type="entry name" value="NADH-UBIQUINONE OXIDOREDUCTASE 39 KDA SUBUNIT-RELATED"/>
    <property type="match status" value="1"/>
</dbReference>
<dbReference type="InterPro" id="IPR021295">
    <property type="entry name" value="DUF2867"/>
</dbReference>
<dbReference type="InterPro" id="IPR016040">
    <property type="entry name" value="NAD(P)-bd_dom"/>
</dbReference>
<feature type="compositionally biased region" description="Low complexity" evidence="1">
    <location>
        <begin position="38"/>
        <end position="69"/>
    </location>
</feature>
<sequence length="591" mass="63798">MGTIILRGARRRTCPDAASAPPTQTATVPDSARPSDGVPAVSTPAPDAPPASDLLPEPVARTLPDVPGVGPDGRPRPDAPLVAVTGVTGYVGGRLVPELLAAGYRVRALARRPERLRGRPWYDAVEVVQADASDAEQIRAALDGVDVAYYLIHSLGTGRTFEQRDRSTALTFGAAARKAGVGRVVYLGGLAPEGEELSPHLASRTEVGEILLASGVPTTVLRAAVILGSGSASFEMMRYLTERLPAMTVPRWVLNRIQPIAVRDVLRYLVGSATMPPEVNRAFDIGGPDVLTYRDMMQGYARAAGLPQRIIVPVPVLTPKLSSLWVGLVTPVPSGIARPLVESLVHEVVCTEHDIAEHVPDPPGGLIGFDRAVRLALARIREADVTTRWSSAGVPGVPSEPLPSDPDWAGGSLYVDERQIVVDASPAALWRVLEAVGGERGWYSWSLAWRVRGLADRVVGGPGLRRGRRDPRRLVVDDAVDFWRVEEVDPGRLLRLRAEMRVPGLAWLELRVEPDQDAGADGADADAVWRTPPTTFAQRAVFHPHGLAGQLYWWAVYPFHGVVFGGMQRNIARAAETAERARRDVEARREA</sequence>
<dbReference type="Gene3D" id="3.40.50.720">
    <property type="entry name" value="NAD(P)-binding Rossmann-like Domain"/>
    <property type="match status" value="1"/>
</dbReference>
<dbReference type="InterPro" id="IPR036291">
    <property type="entry name" value="NAD(P)-bd_dom_sf"/>
</dbReference>
<proteinExistence type="predicted"/>
<accession>A0A3M2JR13</accession>
<evidence type="ECO:0000313" key="3">
    <source>
        <dbReference type="EMBL" id="RMI14093.1"/>
    </source>
</evidence>
<dbReference type="AlphaFoldDB" id="A0A3M2JR13"/>
<feature type="domain" description="NAD(P)-binding" evidence="2">
    <location>
        <begin position="86"/>
        <end position="224"/>
    </location>
</feature>
<dbReference type="Pfam" id="PF13460">
    <property type="entry name" value="NAD_binding_10"/>
    <property type="match status" value="1"/>
</dbReference>
<organism evidence="3 4">
    <name type="scientific">Cellulomonas triticagri</name>
    <dbReference type="NCBI Taxonomy" id="2483352"/>
    <lineage>
        <taxon>Bacteria</taxon>
        <taxon>Bacillati</taxon>
        <taxon>Actinomycetota</taxon>
        <taxon>Actinomycetes</taxon>
        <taxon>Micrococcales</taxon>
        <taxon>Cellulomonadaceae</taxon>
        <taxon>Cellulomonas</taxon>
    </lineage>
</organism>
<dbReference type="EMBL" id="RFFI01000005">
    <property type="protein sequence ID" value="RMI14093.1"/>
    <property type="molecule type" value="Genomic_DNA"/>
</dbReference>
<gene>
    <name evidence="3" type="ORF">EBM89_01880</name>
</gene>
<comment type="caution">
    <text evidence="3">The sequence shown here is derived from an EMBL/GenBank/DDBJ whole genome shotgun (WGS) entry which is preliminary data.</text>
</comment>
<reference evidence="3 4" key="1">
    <citation type="submission" date="2018-10" db="EMBL/GenBank/DDBJ databases">
        <title>Isolation, diversity and antifungal activity of actinobacteria from wheat.</title>
        <authorList>
            <person name="Han C."/>
        </authorList>
    </citation>
    <scope>NUCLEOTIDE SEQUENCE [LARGE SCALE GENOMIC DNA]</scope>
    <source>
        <strain evidence="3 4">NEAU-YY56</strain>
    </source>
</reference>
<keyword evidence="4" id="KW-1185">Reference proteome</keyword>
<dbReference type="InterPro" id="IPR051207">
    <property type="entry name" value="ComplexI_NDUFA9_subunit"/>
</dbReference>
<dbReference type="SUPFAM" id="SSF55961">
    <property type="entry name" value="Bet v1-like"/>
    <property type="match status" value="1"/>
</dbReference>
<dbReference type="OrthoDB" id="9774199at2"/>
<evidence type="ECO:0000259" key="2">
    <source>
        <dbReference type="Pfam" id="PF13460"/>
    </source>
</evidence>
<feature type="region of interest" description="Disordered" evidence="1">
    <location>
        <begin position="1"/>
        <end position="80"/>
    </location>
</feature>